<feature type="chain" id="PRO_5040364085" evidence="1">
    <location>
        <begin position="26"/>
        <end position="117"/>
    </location>
</feature>
<name>A0A9N9NY89_9GLOM</name>
<gene>
    <name evidence="2" type="ORF">CPELLU_LOCUS16064</name>
</gene>
<protein>
    <submittedName>
        <fullName evidence="2">23757_t:CDS:1</fullName>
    </submittedName>
</protein>
<reference evidence="2" key="1">
    <citation type="submission" date="2021-06" db="EMBL/GenBank/DDBJ databases">
        <authorList>
            <person name="Kallberg Y."/>
            <person name="Tangrot J."/>
            <person name="Rosling A."/>
        </authorList>
    </citation>
    <scope>NUCLEOTIDE SEQUENCE</scope>
    <source>
        <strain evidence="2">FL966</strain>
    </source>
</reference>
<evidence type="ECO:0000256" key="1">
    <source>
        <dbReference type="SAM" id="SignalP"/>
    </source>
</evidence>
<comment type="caution">
    <text evidence="2">The sequence shown here is derived from an EMBL/GenBank/DDBJ whole genome shotgun (WGS) entry which is preliminary data.</text>
</comment>
<feature type="signal peptide" evidence="1">
    <location>
        <begin position="1"/>
        <end position="25"/>
    </location>
</feature>
<evidence type="ECO:0000313" key="3">
    <source>
        <dbReference type="Proteomes" id="UP000789759"/>
    </source>
</evidence>
<organism evidence="2 3">
    <name type="scientific">Cetraspora pellucida</name>
    <dbReference type="NCBI Taxonomy" id="1433469"/>
    <lineage>
        <taxon>Eukaryota</taxon>
        <taxon>Fungi</taxon>
        <taxon>Fungi incertae sedis</taxon>
        <taxon>Mucoromycota</taxon>
        <taxon>Glomeromycotina</taxon>
        <taxon>Glomeromycetes</taxon>
        <taxon>Diversisporales</taxon>
        <taxon>Gigasporaceae</taxon>
        <taxon>Cetraspora</taxon>
    </lineage>
</organism>
<keyword evidence="3" id="KW-1185">Reference proteome</keyword>
<accession>A0A9N9NY89</accession>
<keyword evidence="1" id="KW-0732">Signal</keyword>
<dbReference type="EMBL" id="CAJVQA010022656">
    <property type="protein sequence ID" value="CAG8774837.1"/>
    <property type="molecule type" value="Genomic_DNA"/>
</dbReference>
<dbReference type="Proteomes" id="UP000789759">
    <property type="component" value="Unassembled WGS sequence"/>
</dbReference>
<proteinExistence type="predicted"/>
<sequence length="117" mass="13402">MKYPTVARSLSILTICFLLSSTAEAYLVHVYATSDSYRDPIDACVSYVTNCAVKNETKIATVRKQTAPVAHYWIAWYQMVSCLVFTWRKLDQWPTQPKKNRVGHSKVMRTILGNLIK</sequence>
<evidence type="ECO:0000313" key="2">
    <source>
        <dbReference type="EMBL" id="CAG8774837.1"/>
    </source>
</evidence>
<dbReference type="AlphaFoldDB" id="A0A9N9NY89"/>